<organism evidence="4 5">
    <name type="scientific">Emticicia agri</name>
    <dbReference type="NCBI Taxonomy" id="2492393"/>
    <lineage>
        <taxon>Bacteria</taxon>
        <taxon>Pseudomonadati</taxon>
        <taxon>Bacteroidota</taxon>
        <taxon>Cytophagia</taxon>
        <taxon>Cytophagales</taxon>
        <taxon>Leadbetterellaceae</taxon>
        <taxon>Emticicia</taxon>
    </lineage>
</organism>
<dbReference type="Proteomes" id="UP000293162">
    <property type="component" value="Unassembled WGS sequence"/>
</dbReference>
<evidence type="ECO:0000313" key="4">
    <source>
        <dbReference type="EMBL" id="RYU92649.1"/>
    </source>
</evidence>
<dbReference type="InterPro" id="IPR012338">
    <property type="entry name" value="Beta-lactam/transpept-like"/>
</dbReference>
<proteinExistence type="predicted"/>
<dbReference type="InterPro" id="IPR050491">
    <property type="entry name" value="AmpC-like"/>
</dbReference>
<evidence type="ECO:0000259" key="3">
    <source>
        <dbReference type="Pfam" id="PF00144"/>
    </source>
</evidence>
<keyword evidence="4" id="KW-0378">Hydrolase</keyword>
<feature type="domain" description="Beta-lactamase-related" evidence="3">
    <location>
        <begin position="36"/>
        <end position="393"/>
    </location>
</feature>
<sequence>MLLKTYYSIVRLLGKSAILFFLIQSNGFSQRSHLDSSIVSFMVERYIPGFAACKIENDRIIWSKTFGQANVEKRIPMSIDGIMNIGSISKTFTATAIMQLWEKGKVKLEADVNDYIGFTVRNPKFPDKPITVFQLLTHTSSILDGKAYGESYSCGDPTTNLHDWIYGNLNNKGKFFGSGDNFHDFAPGEKEEYSNVAFGLLGLIVEKVSKQPFNIYCRDFIFRPLGMIKTGWMLNEVDISKYIIPYAFVTKENRNELLENKELFSAESEFKVGSFVPYCLYSFPNYPDGLIRTSIRELSYFLRAMINGGKLNDVKILNETTISKMLTLQIDGNKHRGLCWEKFENIVAKETISLWGHSGGDPGITTYLLFNPIDKTGVIAFQNNATGGTEDIVKKIYLEAK</sequence>
<dbReference type="InterPro" id="IPR001466">
    <property type="entry name" value="Beta-lactam-related"/>
</dbReference>
<dbReference type="AlphaFoldDB" id="A0A4Q5LT92"/>
<dbReference type="OrthoDB" id="846150at2"/>
<protein>
    <submittedName>
        <fullName evidence="4">Class C beta-lactamase-related serine hydrolase</fullName>
    </submittedName>
</protein>
<dbReference type="SUPFAM" id="SSF56601">
    <property type="entry name" value="beta-lactamase/transpeptidase-like"/>
    <property type="match status" value="1"/>
</dbReference>
<keyword evidence="2" id="KW-0472">Membrane</keyword>
<dbReference type="EMBL" id="SEWF01000080">
    <property type="protein sequence ID" value="RYU92649.1"/>
    <property type="molecule type" value="Genomic_DNA"/>
</dbReference>
<keyword evidence="5" id="KW-1185">Reference proteome</keyword>
<dbReference type="RefSeq" id="WP_130024167.1">
    <property type="nucleotide sequence ID" value="NZ_SEWF01000080.1"/>
</dbReference>
<dbReference type="PANTHER" id="PTHR46825:SF11">
    <property type="entry name" value="PENICILLIN-BINDING PROTEIN 4"/>
    <property type="match status" value="1"/>
</dbReference>
<evidence type="ECO:0000256" key="1">
    <source>
        <dbReference type="ARBA" id="ARBA00004370"/>
    </source>
</evidence>
<dbReference type="GO" id="GO:0016787">
    <property type="term" value="F:hydrolase activity"/>
    <property type="evidence" value="ECO:0007669"/>
    <property type="project" value="UniProtKB-KW"/>
</dbReference>
<reference evidence="4 5" key="1">
    <citation type="submission" date="2019-02" db="EMBL/GenBank/DDBJ databases">
        <title>Bacterial novel species Emticicia sp. 17J42-9 isolated from soil.</title>
        <authorList>
            <person name="Jung H.-Y."/>
        </authorList>
    </citation>
    <scope>NUCLEOTIDE SEQUENCE [LARGE SCALE GENOMIC DNA]</scope>
    <source>
        <strain evidence="4 5">17J42-9</strain>
    </source>
</reference>
<evidence type="ECO:0000313" key="5">
    <source>
        <dbReference type="Proteomes" id="UP000293162"/>
    </source>
</evidence>
<name>A0A4Q5LT92_9BACT</name>
<comment type="caution">
    <text evidence="4">The sequence shown here is derived from an EMBL/GenBank/DDBJ whole genome shotgun (WGS) entry which is preliminary data.</text>
</comment>
<accession>A0A4Q5LT92</accession>
<dbReference type="Gene3D" id="3.40.710.10">
    <property type="entry name" value="DD-peptidase/beta-lactamase superfamily"/>
    <property type="match status" value="1"/>
</dbReference>
<dbReference type="PANTHER" id="PTHR46825">
    <property type="entry name" value="D-ALANYL-D-ALANINE-CARBOXYPEPTIDASE/ENDOPEPTIDASE AMPH"/>
    <property type="match status" value="1"/>
</dbReference>
<dbReference type="Pfam" id="PF00144">
    <property type="entry name" value="Beta-lactamase"/>
    <property type="match status" value="1"/>
</dbReference>
<gene>
    <name evidence="4" type="ORF">EWM59_26080</name>
</gene>
<dbReference type="GO" id="GO:0016020">
    <property type="term" value="C:membrane"/>
    <property type="evidence" value="ECO:0007669"/>
    <property type="project" value="UniProtKB-SubCell"/>
</dbReference>
<comment type="subcellular location">
    <subcellularLocation>
        <location evidence="1">Membrane</location>
    </subcellularLocation>
</comment>
<evidence type="ECO:0000256" key="2">
    <source>
        <dbReference type="ARBA" id="ARBA00023136"/>
    </source>
</evidence>